<keyword evidence="6 7" id="KW-0472">Membrane</keyword>
<proteinExistence type="inferred from homology"/>
<dbReference type="Pfam" id="PF02687">
    <property type="entry name" value="FtsX"/>
    <property type="match status" value="1"/>
</dbReference>
<dbReference type="InterPro" id="IPR025857">
    <property type="entry name" value="MacB_PCD"/>
</dbReference>
<reference evidence="11" key="1">
    <citation type="journal article" date="2019" name="Int. J. Syst. Evol. Microbiol.">
        <title>The Global Catalogue of Microorganisms (GCM) 10K type strain sequencing project: providing services to taxonomists for standard genome sequencing and annotation.</title>
        <authorList>
            <consortium name="The Broad Institute Genomics Platform"/>
            <consortium name="The Broad Institute Genome Sequencing Center for Infectious Disease"/>
            <person name="Wu L."/>
            <person name="Ma J."/>
        </authorList>
    </citation>
    <scope>NUCLEOTIDE SEQUENCE [LARGE SCALE GENOMIC DNA]</scope>
    <source>
        <strain evidence="11">JCM 31920</strain>
    </source>
</reference>
<evidence type="ECO:0000256" key="6">
    <source>
        <dbReference type="ARBA" id="ARBA00023136"/>
    </source>
</evidence>
<evidence type="ECO:0000256" key="7">
    <source>
        <dbReference type="SAM" id="Phobius"/>
    </source>
</evidence>
<evidence type="ECO:0000259" key="9">
    <source>
        <dbReference type="Pfam" id="PF12704"/>
    </source>
</evidence>
<protein>
    <submittedName>
        <fullName evidence="10">FtsX-like permease family protein</fullName>
    </submittedName>
</protein>
<gene>
    <name evidence="10" type="ORF">GCM10023091_21390</name>
</gene>
<feature type="domain" description="MacB-like periplasmic core" evidence="9">
    <location>
        <begin position="28"/>
        <end position="217"/>
    </location>
</feature>
<comment type="similarity">
    <text evidence="2">Belongs to the ABC-4 integral membrane protein family. LolC/E subfamily.</text>
</comment>
<feature type="transmembrane region" description="Helical" evidence="7">
    <location>
        <begin position="331"/>
        <end position="351"/>
    </location>
</feature>
<dbReference type="PANTHER" id="PTHR30489:SF0">
    <property type="entry name" value="LIPOPROTEIN-RELEASING SYSTEM TRANSMEMBRANE PROTEIN LOLE"/>
    <property type="match status" value="1"/>
</dbReference>
<dbReference type="Pfam" id="PF12704">
    <property type="entry name" value="MacB_PCD"/>
    <property type="match status" value="1"/>
</dbReference>
<dbReference type="InterPro" id="IPR051447">
    <property type="entry name" value="Lipoprotein-release_system"/>
</dbReference>
<feature type="transmembrane region" description="Helical" evidence="7">
    <location>
        <begin position="21"/>
        <end position="48"/>
    </location>
</feature>
<keyword evidence="4 7" id="KW-0812">Transmembrane</keyword>
<evidence type="ECO:0000313" key="11">
    <source>
        <dbReference type="Proteomes" id="UP001501508"/>
    </source>
</evidence>
<comment type="caution">
    <text evidence="10">The sequence shown here is derived from an EMBL/GenBank/DDBJ whole genome shotgun (WGS) entry which is preliminary data.</text>
</comment>
<organism evidence="10 11">
    <name type="scientific">Ravibacter arvi</name>
    <dbReference type="NCBI Taxonomy" id="2051041"/>
    <lineage>
        <taxon>Bacteria</taxon>
        <taxon>Pseudomonadati</taxon>
        <taxon>Bacteroidota</taxon>
        <taxon>Cytophagia</taxon>
        <taxon>Cytophagales</taxon>
        <taxon>Spirosomataceae</taxon>
        <taxon>Ravibacter</taxon>
    </lineage>
</organism>
<dbReference type="PANTHER" id="PTHR30489">
    <property type="entry name" value="LIPOPROTEIN-RELEASING SYSTEM TRANSMEMBRANE PROTEIN LOLE"/>
    <property type="match status" value="1"/>
</dbReference>
<feature type="transmembrane region" description="Helical" evidence="7">
    <location>
        <begin position="378"/>
        <end position="402"/>
    </location>
</feature>
<keyword evidence="5 7" id="KW-1133">Transmembrane helix</keyword>
<accession>A0ABP8M0D5</accession>
<keyword evidence="3" id="KW-1003">Cell membrane</keyword>
<feature type="domain" description="ABC3 transporter permease C-terminal" evidence="8">
    <location>
        <begin position="279"/>
        <end position="404"/>
    </location>
</feature>
<name>A0ABP8M0D5_9BACT</name>
<keyword evidence="11" id="KW-1185">Reference proteome</keyword>
<evidence type="ECO:0000313" key="10">
    <source>
        <dbReference type="EMBL" id="GAA4439353.1"/>
    </source>
</evidence>
<dbReference type="InterPro" id="IPR003838">
    <property type="entry name" value="ABC3_permease_C"/>
</dbReference>
<dbReference type="Proteomes" id="UP001501508">
    <property type="component" value="Unassembled WGS sequence"/>
</dbReference>
<evidence type="ECO:0000256" key="2">
    <source>
        <dbReference type="ARBA" id="ARBA00005236"/>
    </source>
</evidence>
<feature type="transmembrane region" description="Helical" evidence="7">
    <location>
        <begin position="279"/>
        <end position="301"/>
    </location>
</feature>
<evidence type="ECO:0000256" key="4">
    <source>
        <dbReference type="ARBA" id="ARBA00022692"/>
    </source>
</evidence>
<comment type="subcellular location">
    <subcellularLocation>
        <location evidence="1">Cell membrane</location>
        <topology evidence="1">Multi-pass membrane protein</topology>
    </subcellularLocation>
</comment>
<evidence type="ECO:0000256" key="3">
    <source>
        <dbReference type="ARBA" id="ARBA00022475"/>
    </source>
</evidence>
<evidence type="ECO:0000256" key="5">
    <source>
        <dbReference type="ARBA" id="ARBA00022989"/>
    </source>
</evidence>
<evidence type="ECO:0000256" key="1">
    <source>
        <dbReference type="ARBA" id="ARBA00004651"/>
    </source>
</evidence>
<dbReference type="RefSeq" id="WP_345028719.1">
    <property type="nucleotide sequence ID" value="NZ_BAABEY010000020.1"/>
</dbReference>
<sequence>MKFSRFIAERIRRNRAGTFSATVYAIGVAGVAIGIIVAIVAFSVLFGYKDTIRQKVFLFGSHMRLTKLISGNNLYEEAPINETAGLITEFEAVPDLVKWQGVIHKSGVLKTPSEMKGVVMKGVGKDYSWEQFKTCLVEGRALNLDRPANDSTYSTEVIISRKVSKELRLGVGDKVLMYFVQSPPRVRNLTIVGIYETGLAEEFDDKMIIGDIDLLRRINQWEPAAIGSYELYIKDFNTLDASYREIYDRMPPDLYLVKITDLQRLLFEWLRLMDTNTTVLITLVLIVACFNMISVLLIMMMERTPMIGLLKTMGSPNSQIKNIFINVGVRILLKGLLYGNVLGISACLLQQRYHIVPLDPVNYFIDTVPISIDWPTVFWINAATVVIVTLIILIPISIISRIKPVKALVFKK</sequence>
<evidence type="ECO:0000259" key="8">
    <source>
        <dbReference type="Pfam" id="PF02687"/>
    </source>
</evidence>
<dbReference type="EMBL" id="BAABEY010000020">
    <property type="protein sequence ID" value="GAA4439353.1"/>
    <property type="molecule type" value="Genomic_DNA"/>
</dbReference>